<name>A0A1J5Q4H6_9ZZZZ</name>
<dbReference type="GO" id="GO:0009250">
    <property type="term" value="P:glucan biosynthetic process"/>
    <property type="evidence" value="ECO:0007669"/>
    <property type="project" value="InterPro"/>
</dbReference>
<dbReference type="GO" id="GO:0009011">
    <property type="term" value="F:alpha-1,4-glucan glucosyltransferase (ADP-glucose donor) activity"/>
    <property type="evidence" value="ECO:0007669"/>
    <property type="project" value="UniProtKB-EC"/>
</dbReference>
<protein>
    <submittedName>
        <fullName evidence="3">Capsular glucan synthase</fullName>
        <ecNumber evidence="3">2.4.1.21</ecNumber>
    </submittedName>
</protein>
<dbReference type="PANTHER" id="PTHR12526:SF590">
    <property type="entry name" value="ALPHA-MALTOSE-1-PHOSPHATE SYNTHASE"/>
    <property type="match status" value="1"/>
</dbReference>
<dbReference type="CDD" id="cd03801">
    <property type="entry name" value="GT4_PimA-like"/>
    <property type="match status" value="1"/>
</dbReference>
<dbReference type="Pfam" id="PF13439">
    <property type="entry name" value="Glyco_transf_4"/>
    <property type="match status" value="1"/>
</dbReference>
<evidence type="ECO:0000259" key="2">
    <source>
        <dbReference type="Pfam" id="PF13439"/>
    </source>
</evidence>
<proteinExistence type="predicted"/>
<feature type="domain" description="Glycosyl transferase family 1" evidence="1">
    <location>
        <begin position="189"/>
        <end position="360"/>
    </location>
</feature>
<keyword evidence="3" id="KW-0808">Transferase</keyword>
<reference evidence="3" key="1">
    <citation type="submission" date="2016-10" db="EMBL/GenBank/DDBJ databases">
        <title>Sequence of Gallionella enrichment culture.</title>
        <authorList>
            <person name="Poehlein A."/>
            <person name="Muehling M."/>
            <person name="Daniel R."/>
        </authorList>
    </citation>
    <scope>NUCLEOTIDE SEQUENCE</scope>
</reference>
<dbReference type="AlphaFoldDB" id="A0A1J5Q4H6"/>
<dbReference type="InterPro" id="IPR028098">
    <property type="entry name" value="Glyco_trans_4-like_N"/>
</dbReference>
<evidence type="ECO:0000313" key="3">
    <source>
        <dbReference type="EMBL" id="OIQ78208.1"/>
    </source>
</evidence>
<accession>A0A1J5Q4H6</accession>
<dbReference type="InterPro" id="IPR011875">
    <property type="entry name" value="M1P_synthase"/>
</dbReference>
<dbReference type="Gene3D" id="3.40.50.2000">
    <property type="entry name" value="Glycogen Phosphorylase B"/>
    <property type="match status" value="2"/>
</dbReference>
<dbReference type="InterPro" id="IPR001296">
    <property type="entry name" value="Glyco_trans_1"/>
</dbReference>
<keyword evidence="3" id="KW-0328">Glycosyltransferase</keyword>
<dbReference type="NCBIfam" id="TIGR02149">
    <property type="entry name" value="glgA_Coryne"/>
    <property type="match status" value="1"/>
</dbReference>
<sequence>MRVALLTKEWPPAIYGGAGVHVTQLAKALRTEGVDLEVHCFGEPRTDAIAYGTPVGFSDVNPALAALATDLAIANALNAELFHSHTWYANLAGHVGGLLHGRPHVITAHSLEPRRPWKAEQLGGGYRISSWAEKTAYEGASAIIAVSDGMRSDVLDVYPELDAAKVFTVRNGVDTDIFKPNHDASVLEEYGISTEQPFALFVGRITRQKGLAHLLRAWQKVNPDIGLVLAAGAADEEAIGAEIEELVAKLQTTRSNIIWIRKMLTTSQLTSLLTSARVFVCPSIYEPLGIVNLEAMACATAVVASAVGGIPEVVSHGVTGELVPYGDHDDEFESALATSINRVAEDPELAKRYGEAGRERVVAEFGWSQVAKATIEIYERVLTA</sequence>
<gene>
    <name evidence="3" type="primary">glgA_11</name>
    <name evidence="3" type="ORF">GALL_400910</name>
</gene>
<dbReference type="EMBL" id="MLJW01001447">
    <property type="protein sequence ID" value="OIQ78208.1"/>
    <property type="molecule type" value="Genomic_DNA"/>
</dbReference>
<organism evidence="3">
    <name type="scientific">mine drainage metagenome</name>
    <dbReference type="NCBI Taxonomy" id="410659"/>
    <lineage>
        <taxon>unclassified sequences</taxon>
        <taxon>metagenomes</taxon>
        <taxon>ecological metagenomes</taxon>
    </lineage>
</organism>
<dbReference type="SUPFAM" id="SSF53756">
    <property type="entry name" value="UDP-Glycosyltransferase/glycogen phosphorylase"/>
    <property type="match status" value="1"/>
</dbReference>
<dbReference type="EC" id="2.4.1.21" evidence="3"/>
<feature type="domain" description="Glycosyltransferase subfamily 4-like N-terminal" evidence="2">
    <location>
        <begin position="15"/>
        <end position="176"/>
    </location>
</feature>
<comment type="caution">
    <text evidence="3">The sequence shown here is derived from an EMBL/GenBank/DDBJ whole genome shotgun (WGS) entry which is preliminary data.</text>
</comment>
<dbReference type="PANTHER" id="PTHR12526">
    <property type="entry name" value="GLYCOSYLTRANSFERASE"/>
    <property type="match status" value="1"/>
</dbReference>
<dbReference type="Pfam" id="PF00534">
    <property type="entry name" value="Glycos_transf_1"/>
    <property type="match status" value="1"/>
</dbReference>
<evidence type="ECO:0000259" key="1">
    <source>
        <dbReference type="Pfam" id="PF00534"/>
    </source>
</evidence>